<organism evidence="1 2">
    <name type="scientific">Nezara viridula</name>
    <name type="common">Southern green stink bug</name>
    <name type="synonym">Cimex viridulus</name>
    <dbReference type="NCBI Taxonomy" id="85310"/>
    <lineage>
        <taxon>Eukaryota</taxon>
        <taxon>Metazoa</taxon>
        <taxon>Ecdysozoa</taxon>
        <taxon>Arthropoda</taxon>
        <taxon>Hexapoda</taxon>
        <taxon>Insecta</taxon>
        <taxon>Pterygota</taxon>
        <taxon>Neoptera</taxon>
        <taxon>Paraneoptera</taxon>
        <taxon>Hemiptera</taxon>
        <taxon>Heteroptera</taxon>
        <taxon>Panheteroptera</taxon>
        <taxon>Pentatomomorpha</taxon>
        <taxon>Pentatomoidea</taxon>
        <taxon>Pentatomidae</taxon>
        <taxon>Pentatominae</taxon>
        <taxon>Nezara</taxon>
    </lineage>
</organism>
<keyword evidence="2" id="KW-1185">Reference proteome</keyword>
<evidence type="ECO:0000313" key="1">
    <source>
        <dbReference type="EMBL" id="CAH1396252.1"/>
    </source>
</evidence>
<evidence type="ECO:0008006" key="3">
    <source>
        <dbReference type="Google" id="ProtNLM"/>
    </source>
</evidence>
<dbReference type="OrthoDB" id="6625567at2759"/>
<dbReference type="Gene3D" id="3.60.10.10">
    <property type="entry name" value="Endonuclease/exonuclease/phosphatase"/>
    <property type="match status" value="1"/>
</dbReference>
<reference evidence="1" key="1">
    <citation type="submission" date="2022-01" db="EMBL/GenBank/DDBJ databases">
        <authorList>
            <person name="King R."/>
        </authorList>
    </citation>
    <scope>NUCLEOTIDE SEQUENCE</scope>
</reference>
<sequence>MGFRPMPEGSEEGSSIVWYQARNKTNINIWMNSFNNFLAPLLWEQAGVSFMVKRKHGRRIIHCEVISERLMRVKPDYLGRKIAVFGLYAPGNNETPDVKDAFVVNLRATLEKVYDNEIILLGDFNARVGWG</sequence>
<dbReference type="EMBL" id="OV725079">
    <property type="protein sequence ID" value="CAH1396252.1"/>
    <property type="molecule type" value="Genomic_DNA"/>
</dbReference>
<dbReference type="Proteomes" id="UP001152798">
    <property type="component" value="Chromosome 3"/>
</dbReference>
<evidence type="ECO:0000313" key="2">
    <source>
        <dbReference type="Proteomes" id="UP001152798"/>
    </source>
</evidence>
<gene>
    <name evidence="1" type="ORF">NEZAVI_LOCUS6356</name>
</gene>
<proteinExistence type="predicted"/>
<name>A0A9P0MMD5_NEZVI</name>
<dbReference type="InterPro" id="IPR036691">
    <property type="entry name" value="Endo/exonu/phosph_ase_sf"/>
</dbReference>
<protein>
    <recommendedName>
        <fullName evidence="3">Craniofacial development protein 2-like</fullName>
    </recommendedName>
</protein>
<dbReference type="SUPFAM" id="SSF56219">
    <property type="entry name" value="DNase I-like"/>
    <property type="match status" value="1"/>
</dbReference>
<dbReference type="AlphaFoldDB" id="A0A9P0MMD5"/>
<accession>A0A9P0MMD5</accession>